<dbReference type="Pfam" id="PF00329">
    <property type="entry name" value="Complex1_30kDa"/>
    <property type="match status" value="1"/>
</dbReference>
<dbReference type="InterPro" id="IPR037232">
    <property type="entry name" value="NADH_quin_OxRdtase_su_C/D-like"/>
</dbReference>
<keyword evidence="5" id="KW-0560">Oxidoreductase</keyword>
<proteinExistence type="inferred from homology"/>
<feature type="binding site" evidence="9">
    <location>
        <position position="271"/>
    </location>
    <ligand>
        <name>Fe cation</name>
        <dbReference type="ChEBI" id="CHEBI:24875"/>
    </ligand>
</feature>
<feature type="binding site" evidence="9">
    <location>
        <position position="248"/>
    </location>
    <ligand>
        <name>Mg(2+)</name>
        <dbReference type="ChEBI" id="CHEBI:18420"/>
    </ligand>
</feature>
<evidence type="ECO:0000256" key="8">
    <source>
        <dbReference type="ARBA" id="ARBA00023027"/>
    </source>
</evidence>
<dbReference type="Gene3D" id="3.30.460.80">
    <property type="entry name" value="NADH:ubiquinone oxidoreductase, 30kDa subunit"/>
    <property type="match status" value="1"/>
</dbReference>
<keyword evidence="6 9" id="KW-0408">Iron</keyword>
<dbReference type="PROSITE" id="PS00535">
    <property type="entry name" value="COMPLEX1_49K"/>
    <property type="match status" value="1"/>
</dbReference>
<evidence type="ECO:0000259" key="10">
    <source>
        <dbReference type="Pfam" id="PF00329"/>
    </source>
</evidence>
<dbReference type="PANTHER" id="PTHR43485:SF1">
    <property type="entry name" value="FORMATE HYDROGENLYASE SUBUNIT 5-RELATED"/>
    <property type="match status" value="1"/>
</dbReference>
<feature type="binding site" evidence="9">
    <location>
        <position position="271"/>
    </location>
    <ligand>
        <name>Ni(2+)</name>
        <dbReference type="ChEBI" id="CHEBI:49786"/>
    </ligand>
</feature>
<evidence type="ECO:0000256" key="4">
    <source>
        <dbReference type="ARBA" id="ARBA00022723"/>
    </source>
</evidence>
<dbReference type="InterPro" id="IPR052197">
    <property type="entry name" value="ComplexI_49kDa-like"/>
</dbReference>
<reference evidence="12" key="2">
    <citation type="submission" date="2023-01" db="EMBL/GenBank/DDBJ databases">
        <title>Draft genome sequence of Paraferrimonas sedimenticola strain NBRC 101628.</title>
        <authorList>
            <person name="Sun Q."/>
            <person name="Mori K."/>
        </authorList>
    </citation>
    <scope>NUCLEOTIDE SEQUENCE</scope>
    <source>
        <strain evidence="12">NBRC 101628</strain>
    </source>
</reference>
<dbReference type="AlphaFoldDB" id="A0AA37RY60"/>
<dbReference type="GO" id="GO:0051287">
    <property type="term" value="F:NAD binding"/>
    <property type="evidence" value="ECO:0007669"/>
    <property type="project" value="InterPro"/>
</dbReference>
<dbReference type="InterPro" id="IPR001135">
    <property type="entry name" value="NADH_Q_OxRdtase_suD"/>
</dbReference>
<protein>
    <submittedName>
        <fullName evidence="12">Hydrogenase 3 large subunit</fullName>
    </submittedName>
</protein>
<keyword evidence="9" id="KW-0533">Nickel</keyword>
<comment type="caution">
    <text evidence="12">The sequence shown here is derived from an EMBL/GenBank/DDBJ whole genome shotgun (WGS) entry which is preliminary data.</text>
</comment>
<dbReference type="InterPro" id="IPR001501">
    <property type="entry name" value="Ni-dep_hyd_lsu"/>
</dbReference>
<organism evidence="12 13">
    <name type="scientific">Paraferrimonas sedimenticola</name>
    <dbReference type="NCBI Taxonomy" id="375674"/>
    <lineage>
        <taxon>Bacteria</taxon>
        <taxon>Pseudomonadati</taxon>
        <taxon>Pseudomonadota</taxon>
        <taxon>Gammaproteobacteria</taxon>
        <taxon>Alteromonadales</taxon>
        <taxon>Ferrimonadaceae</taxon>
        <taxon>Paraferrimonas</taxon>
    </lineage>
</organism>
<dbReference type="InterPro" id="IPR014029">
    <property type="entry name" value="NADH_UbQ_OxRdtase_49kDa_CS"/>
</dbReference>
<dbReference type="GO" id="GO:0048038">
    <property type="term" value="F:quinone binding"/>
    <property type="evidence" value="ECO:0007669"/>
    <property type="project" value="InterPro"/>
</dbReference>
<keyword evidence="4 9" id="KW-0479">Metal-binding</keyword>
<name>A0AA37RY60_9GAMM</name>
<accession>A0AA37RY60</accession>
<keyword evidence="8" id="KW-0520">NAD</keyword>
<dbReference type="SUPFAM" id="SSF56762">
    <property type="entry name" value="HydB/Nqo4-like"/>
    <property type="match status" value="1"/>
</dbReference>
<evidence type="ECO:0000256" key="6">
    <source>
        <dbReference type="ARBA" id="ARBA00023004"/>
    </source>
</evidence>
<dbReference type="RefSeq" id="WP_281254652.1">
    <property type="nucleotide sequence ID" value="NZ_BSNC01000006.1"/>
</dbReference>
<dbReference type="Proteomes" id="UP001161422">
    <property type="component" value="Unassembled WGS sequence"/>
</dbReference>
<feature type="binding site" evidence="9">
    <location>
        <position position="560"/>
    </location>
    <ligand>
        <name>Ni(2+)</name>
        <dbReference type="ChEBI" id="CHEBI:49786"/>
    </ligand>
</feature>
<feature type="binding site" evidence="9">
    <location>
        <position position="563"/>
    </location>
    <ligand>
        <name>Fe cation</name>
        <dbReference type="ChEBI" id="CHEBI:24875"/>
    </ligand>
</feature>
<dbReference type="SUPFAM" id="SSF143243">
    <property type="entry name" value="Nqo5-like"/>
    <property type="match status" value="1"/>
</dbReference>
<comment type="cofactor">
    <cofactor evidence="1">
        <name>[4Fe-4S] cluster</name>
        <dbReference type="ChEBI" id="CHEBI:49883"/>
    </cofactor>
</comment>
<dbReference type="Gene3D" id="1.10.645.10">
    <property type="entry name" value="Cytochrome-c3 Hydrogenase, chain B"/>
    <property type="match status" value="1"/>
</dbReference>
<dbReference type="FunFam" id="1.10.645.10:FF:000004">
    <property type="entry name" value="Hydrogenase 3, large subunit"/>
    <property type="match status" value="1"/>
</dbReference>
<keyword evidence="7" id="KW-0411">Iron-sulfur</keyword>
<comment type="cofactor">
    <cofactor evidence="9">
        <name>Ni(2+)</name>
        <dbReference type="ChEBI" id="CHEBI:49786"/>
    </cofactor>
</comment>
<dbReference type="Pfam" id="PF00374">
    <property type="entry name" value="NiFeSe_Hases"/>
    <property type="match status" value="1"/>
</dbReference>
<comment type="similarity">
    <text evidence="2">Belongs to the complex I 49 kDa subunit family.</text>
</comment>
<reference evidence="12" key="1">
    <citation type="journal article" date="2014" name="Int. J. Syst. Evol. Microbiol.">
        <title>Complete genome sequence of Corynebacterium casei LMG S-19264T (=DSM 44701T), isolated from a smear-ripened cheese.</title>
        <authorList>
            <consortium name="US DOE Joint Genome Institute (JGI-PGF)"/>
            <person name="Walter F."/>
            <person name="Albersmeier A."/>
            <person name="Kalinowski J."/>
            <person name="Ruckert C."/>
        </authorList>
    </citation>
    <scope>NUCLEOTIDE SEQUENCE</scope>
    <source>
        <strain evidence="12">NBRC 101628</strain>
    </source>
</reference>
<keyword evidence="3" id="KW-0004">4Fe-4S</keyword>
<evidence type="ECO:0000256" key="7">
    <source>
        <dbReference type="ARBA" id="ARBA00023014"/>
    </source>
</evidence>
<feature type="domain" description="NADH-quinone oxidoreductase subunit D" evidence="11">
    <location>
        <begin position="322"/>
        <end position="493"/>
    </location>
</feature>
<gene>
    <name evidence="12" type="ORF">GCM10007895_26200</name>
</gene>
<comment type="cofactor">
    <cofactor evidence="9">
        <name>Fe cation</name>
        <dbReference type="ChEBI" id="CHEBI:24875"/>
    </cofactor>
</comment>
<keyword evidence="13" id="KW-1185">Reference proteome</keyword>
<dbReference type="GO" id="GO:0051539">
    <property type="term" value="F:4 iron, 4 sulfur cluster binding"/>
    <property type="evidence" value="ECO:0007669"/>
    <property type="project" value="UniProtKB-KW"/>
</dbReference>
<dbReference type="PANTHER" id="PTHR43485">
    <property type="entry name" value="HYDROGENASE-4 COMPONENT G"/>
    <property type="match status" value="1"/>
</dbReference>
<keyword evidence="9" id="KW-0460">Magnesium</keyword>
<evidence type="ECO:0000313" key="13">
    <source>
        <dbReference type="Proteomes" id="UP001161422"/>
    </source>
</evidence>
<dbReference type="GO" id="GO:0016151">
    <property type="term" value="F:nickel cation binding"/>
    <property type="evidence" value="ECO:0007669"/>
    <property type="project" value="InterPro"/>
</dbReference>
<evidence type="ECO:0000256" key="5">
    <source>
        <dbReference type="ARBA" id="ARBA00023002"/>
    </source>
</evidence>
<evidence type="ECO:0000256" key="2">
    <source>
        <dbReference type="ARBA" id="ARBA00005769"/>
    </source>
</evidence>
<evidence type="ECO:0000313" key="12">
    <source>
        <dbReference type="EMBL" id="GLP97313.1"/>
    </source>
</evidence>
<dbReference type="GO" id="GO:0008137">
    <property type="term" value="F:NADH dehydrogenase (ubiquinone) activity"/>
    <property type="evidence" value="ECO:0007669"/>
    <property type="project" value="InterPro"/>
</dbReference>
<dbReference type="InterPro" id="IPR029014">
    <property type="entry name" value="NiFe-Hase_large"/>
</dbReference>
<dbReference type="Pfam" id="PF00346">
    <property type="entry name" value="Complex1_49kDa"/>
    <property type="match status" value="1"/>
</dbReference>
<sequence length="598" mass="67931">MDLNTNYQSSDATNEGIQSSSFSHASYARKDKIGYGYVAGVHHFFPSAIIDEEWQAENQVTITVKPTSLIEVMKWLYFEQGGWLAVSFGNDERSINGNFAVYHALSMEGEVKSWVTVKILVDPVTQEFPSITPHLPAAVWGEREVRDMYGLRPVGLPDERRLVLPDDWPEDLHPLRKDAMDYRQRPMPTTEDETYPFDNQLGDDSNRIVPVGPLHVTSDEPGHFRLFVDGEDIVDADYRMFYVHRGMEKLAETRMGYNEVAFLTDRVCGICGYTHSVGYSNSVENALGIEVPERAKMIRTVLLEVERLHSHLLNIGLSSHFVGFDTGFMQFFRVREKTMELAELLTGARKTYGLNLIGGVRRDILATQRSQAIKIVREVRREFEEIVDFLLATPNLESRINGVGVLDREVARNYSPVGPTVRGAGFDRDARTVHAKSLEAYGKMPMSLQKADTGDVAARVVIRIQEVYDSLNMVEWGLDNLAAGKLLVEGFDYQPNKFALGFTEAPRGENVHWSMTGDNQKLYRWRCRAATYANWPVLRYMLRGNTVSDAPLIIGSLDPCYSCTDRVTIVDKRKNKSKTVSYKEFERYSIERKNSPFK</sequence>
<evidence type="ECO:0000256" key="9">
    <source>
        <dbReference type="PIRSR" id="PIRSR601501-1"/>
    </source>
</evidence>
<dbReference type="GO" id="GO:0016651">
    <property type="term" value="F:oxidoreductase activity, acting on NAD(P)H"/>
    <property type="evidence" value="ECO:0007669"/>
    <property type="project" value="InterPro"/>
</dbReference>
<dbReference type="EMBL" id="BSNC01000006">
    <property type="protein sequence ID" value="GLP97313.1"/>
    <property type="molecule type" value="Genomic_DNA"/>
</dbReference>
<feature type="domain" description="NADH:ubiquinone oxidoreductase 30kDa subunit" evidence="10">
    <location>
        <begin position="62"/>
        <end position="179"/>
    </location>
</feature>
<evidence type="ECO:0000256" key="1">
    <source>
        <dbReference type="ARBA" id="ARBA00001966"/>
    </source>
</evidence>
<evidence type="ECO:0000256" key="3">
    <source>
        <dbReference type="ARBA" id="ARBA00022485"/>
    </source>
</evidence>
<dbReference type="InterPro" id="IPR001268">
    <property type="entry name" value="NADH_UbQ_OxRdtase_30kDa_su"/>
</dbReference>
<evidence type="ECO:0000259" key="11">
    <source>
        <dbReference type="Pfam" id="PF00346"/>
    </source>
</evidence>
<feature type="binding site" evidence="9">
    <location>
        <position position="268"/>
    </location>
    <ligand>
        <name>Ni(2+)</name>
        <dbReference type="ChEBI" id="CHEBI:49786"/>
    </ligand>
</feature>